<dbReference type="Pfam" id="PF08240">
    <property type="entry name" value="ADH_N"/>
    <property type="match status" value="1"/>
</dbReference>
<reference evidence="5 6" key="1">
    <citation type="submission" date="2020-04" db="EMBL/GenBank/DDBJ databases">
        <authorList>
            <person name="Klaysubun C."/>
            <person name="Duangmal K."/>
            <person name="Lipun K."/>
        </authorList>
    </citation>
    <scope>NUCLEOTIDE SEQUENCE [LARGE SCALE GENOMIC DNA]</scope>
    <source>
        <strain evidence="5 6">JCM 11839</strain>
    </source>
</reference>
<keyword evidence="6" id="KW-1185">Reference proteome</keyword>
<dbReference type="SMART" id="SM00829">
    <property type="entry name" value="PKS_ER"/>
    <property type="match status" value="1"/>
</dbReference>
<dbReference type="InterPro" id="IPR011032">
    <property type="entry name" value="GroES-like_sf"/>
</dbReference>
<gene>
    <name evidence="5" type="ORF">HF577_29110</name>
</gene>
<dbReference type="InterPro" id="IPR051603">
    <property type="entry name" value="Zinc-ADH_QOR/CCCR"/>
</dbReference>
<comment type="caution">
    <text evidence="5">The sequence shown here is derived from an EMBL/GenBank/DDBJ whole genome shotgun (WGS) entry which is preliminary data.</text>
</comment>
<keyword evidence="2" id="KW-0521">NADP</keyword>
<dbReference type="Gene3D" id="3.40.50.720">
    <property type="entry name" value="NAD(P)-binding Rossmann-like Domain"/>
    <property type="match status" value="1"/>
</dbReference>
<dbReference type="InterPro" id="IPR020843">
    <property type="entry name" value="ER"/>
</dbReference>
<proteinExistence type="inferred from homology"/>
<dbReference type="InterPro" id="IPR014182">
    <property type="entry name" value="ADH_Zn_typ-1"/>
</dbReference>
<dbReference type="Pfam" id="PF00107">
    <property type="entry name" value="ADH_zinc_N"/>
    <property type="match status" value="1"/>
</dbReference>
<dbReference type="EMBL" id="JAAXKY010000131">
    <property type="protein sequence ID" value="NMH81141.1"/>
    <property type="molecule type" value="Genomic_DNA"/>
</dbReference>
<evidence type="ECO:0000313" key="5">
    <source>
        <dbReference type="EMBL" id="NMH81141.1"/>
    </source>
</evidence>
<dbReference type="Gene3D" id="3.90.180.10">
    <property type="entry name" value="Medium-chain alcohol dehydrogenases, catalytic domain"/>
    <property type="match status" value="1"/>
</dbReference>
<feature type="domain" description="Enoyl reductase (ER)" evidence="4">
    <location>
        <begin position="17"/>
        <end position="334"/>
    </location>
</feature>
<keyword evidence="3" id="KW-0560">Oxidoreductase</keyword>
<sequence length="337" mass="35904">MTNTATRTRAVAYRNSGPIDAPDALIDIEIDIPAPGPHDLLVEVRAVSVNPADAKVRAGVDPGGEPKILGFDAAGVVVGTGAAVTSFSVGDEVYYAGSIARPGSNAGLQLVDERITGHKPRILDFAEAAALPLTAITAWEALFDHLRLGPDSQGTLLVMAGAGGVGSMAVQLARKLTGVTVIGTASRPESKRWVQDMGAHHVVNHHHLREEIREVAPGGVDAILSPFSAGNVETYAEILRPRGAVVAIDEPEGLDTLPLKSKSQAWHWEFMFTRPLHEPESTYQRELLDTVARLVDDRVLRTTISERLGPLNAETLRAAHRRMEASGSIGKIVLTVG</sequence>
<keyword evidence="3" id="KW-0479">Metal-binding</keyword>
<dbReference type="CDD" id="cd08252">
    <property type="entry name" value="AL_MDR"/>
    <property type="match status" value="1"/>
</dbReference>
<organism evidence="5 6">
    <name type="scientific">Pseudonocardia xinjiangensis</name>
    <dbReference type="NCBI Taxonomy" id="75289"/>
    <lineage>
        <taxon>Bacteria</taxon>
        <taxon>Bacillati</taxon>
        <taxon>Actinomycetota</taxon>
        <taxon>Actinomycetes</taxon>
        <taxon>Pseudonocardiales</taxon>
        <taxon>Pseudonocardiaceae</taxon>
        <taxon>Pseudonocardia</taxon>
    </lineage>
</organism>
<dbReference type="PANTHER" id="PTHR44154">
    <property type="entry name" value="QUINONE OXIDOREDUCTASE"/>
    <property type="match status" value="1"/>
</dbReference>
<comment type="similarity">
    <text evidence="1 3">Belongs to the zinc-containing alcohol dehydrogenase family. Quinone oxidoreductase subfamily.</text>
</comment>
<dbReference type="NCBIfam" id="TIGR02817">
    <property type="entry name" value="adh_fam_1"/>
    <property type="match status" value="1"/>
</dbReference>
<evidence type="ECO:0000313" key="6">
    <source>
        <dbReference type="Proteomes" id="UP001296706"/>
    </source>
</evidence>
<evidence type="ECO:0000256" key="1">
    <source>
        <dbReference type="ARBA" id="ARBA00010371"/>
    </source>
</evidence>
<dbReference type="RefSeq" id="WP_169399179.1">
    <property type="nucleotide sequence ID" value="NZ_BAAAJH010000001.1"/>
</dbReference>
<evidence type="ECO:0000259" key="4">
    <source>
        <dbReference type="SMART" id="SM00829"/>
    </source>
</evidence>
<keyword evidence="3" id="KW-0862">Zinc</keyword>
<dbReference type="PANTHER" id="PTHR44154:SF1">
    <property type="entry name" value="QUINONE OXIDOREDUCTASE"/>
    <property type="match status" value="1"/>
</dbReference>
<dbReference type="SUPFAM" id="SSF51735">
    <property type="entry name" value="NAD(P)-binding Rossmann-fold domains"/>
    <property type="match status" value="1"/>
</dbReference>
<evidence type="ECO:0000256" key="3">
    <source>
        <dbReference type="RuleBase" id="RU364000"/>
    </source>
</evidence>
<dbReference type="Proteomes" id="UP001296706">
    <property type="component" value="Unassembled WGS sequence"/>
</dbReference>
<dbReference type="InterPro" id="IPR013154">
    <property type="entry name" value="ADH-like_N"/>
</dbReference>
<accession>A0ABX1RMV0</accession>
<dbReference type="InterPro" id="IPR036291">
    <property type="entry name" value="NAD(P)-bd_dom_sf"/>
</dbReference>
<evidence type="ECO:0000256" key="2">
    <source>
        <dbReference type="ARBA" id="ARBA00022857"/>
    </source>
</evidence>
<protein>
    <recommendedName>
        <fullName evidence="3">Zinc-type alcohol dehydrogenase-like protein</fullName>
    </recommendedName>
</protein>
<dbReference type="InterPro" id="IPR013149">
    <property type="entry name" value="ADH-like_C"/>
</dbReference>
<name>A0ABX1RMV0_9PSEU</name>
<dbReference type="SUPFAM" id="SSF50129">
    <property type="entry name" value="GroES-like"/>
    <property type="match status" value="1"/>
</dbReference>